<gene>
    <name evidence="1" type="ORF">SAMN05444358_10540</name>
</gene>
<organism evidence="1 2">
    <name type="scientific">Ruegeria halocynthiae</name>
    <dbReference type="NCBI Taxonomy" id="985054"/>
    <lineage>
        <taxon>Bacteria</taxon>
        <taxon>Pseudomonadati</taxon>
        <taxon>Pseudomonadota</taxon>
        <taxon>Alphaproteobacteria</taxon>
        <taxon>Rhodobacterales</taxon>
        <taxon>Roseobacteraceae</taxon>
        <taxon>Ruegeria</taxon>
    </lineage>
</organism>
<dbReference type="OrthoDB" id="9788208at2"/>
<dbReference type="STRING" id="985054.SAMN05444358_10540"/>
<dbReference type="RefSeq" id="WP_143030585.1">
    <property type="nucleotide sequence ID" value="NZ_FNNP01000005.1"/>
</dbReference>
<dbReference type="Gene3D" id="3.20.20.370">
    <property type="entry name" value="Glycoside hydrolase/deacetylase"/>
    <property type="match status" value="1"/>
</dbReference>
<accession>A0A1H3B478</accession>
<keyword evidence="2" id="KW-1185">Reference proteome</keyword>
<name>A0A1H3B478_9RHOB</name>
<protein>
    <submittedName>
        <fullName evidence="1">Uncharacterized protein</fullName>
    </submittedName>
</protein>
<dbReference type="EMBL" id="FNNP01000005">
    <property type="protein sequence ID" value="SDX36488.1"/>
    <property type="molecule type" value="Genomic_DNA"/>
</dbReference>
<sequence length="261" mass="29487">MAFHLSDYKRLIDKLATIPGRDWLTITGATKSLQANDGLLCNANVMRHDVDRSPENALHMARLEANNNIKATYYFRCNKRGLFPERYVLAISELNHEVGYHYECLSRSRGDRKAALESFAENLERFRGIAPCQSVAMHGAPLSPYHNQDLLVGTNLRDYNLVSDAVLSFAKTELVYLTDTGGSWRAPEVLNLRDRVGVATTKPETPETVSFGQWVAKNNQLLIVSTHPERWAYNTPNFLIAEGRDRLTNAAKLIINRLRKA</sequence>
<evidence type="ECO:0000313" key="2">
    <source>
        <dbReference type="Proteomes" id="UP000183400"/>
    </source>
</evidence>
<evidence type="ECO:0000313" key="1">
    <source>
        <dbReference type="EMBL" id="SDX36488.1"/>
    </source>
</evidence>
<dbReference type="AlphaFoldDB" id="A0A1H3B478"/>
<dbReference type="Proteomes" id="UP000183400">
    <property type="component" value="Unassembled WGS sequence"/>
</dbReference>
<proteinExistence type="predicted"/>
<reference evidence="2" key="1">
    <citation type="submission" date="2016-10" db="EMBL/GenBank/DDBJ databases">
        <authorList>
            <person name="Varghese N."/>
            <person name="Submissions S."/>
        </authorList>
    </citation>
    <scope>NUCLEOTIDE SEQUENCE [LARGE SCALE GENOMIC DNA]</scope>
    <source>
        <strain evidence="2">DSM 27839</strain>
    </source>
</reference>